<feature type="compositionally biased region" description="Basic and acidic residues" evidence="1">
    <location>
        <begin position="106"/>
        <end position="118"/>
    </location>
</feature>
<dbReference type="OrthoDB" id="5430106at2759"/>
<name>A0A9N8V6L1_9GLOM</name>
<feature type="compositionally biased region" description="Basic and acidic residues" evidence="1">
    <location>
        <begin position="20"/>
        <end position="47"/>
    </location>
</feature>
<evidence type="ECO:0000313" key="3">
    <source>
        <dbReference type="Proteomes" id="UP000789508"/>
    </source>
</evidence>
<feature type="compositionally biased region" description="Low complexity" evidence="1">
    <location>
        <begin position="366"/>
        <end position="388"/>
    </location>
</feature>
<gene>
    <name evidence="2" type="ORF">ALEPTO_LOCUS169</name>
</gene>
<accession>A0A9N8V6L1</accession>
<dbReference type="EMBL" id="CAJVPS010000008">
    <property type="protein sequence ID" value="CAG8439412.1"/>
    <property type="molecule type" value="Genomic_DNA"/>
</dbReference>
<reference evidence="2" key="1">
    <citation type="submission" date="2021-06" db="EMBL/GenBank/DDBJ databases">
        <authorList>
            <person name="Kallberg Y."/>
            <person name="Tangrot J."/>
            <person name="Rosling A."/>
        </authorList>
    </citation>
    <scope>NUCLEOTIDE SEQUENCE</scope>
    <source>
        <strain evidence="2">FL130A</strain>
    </source>
</reference>
<feature type="region of interest" description="Disordered" evidence="1">
    <location>
        <begin position="1"/>
        <end position="126"/>
    </location>
</feature>
<feature type="region of interest" description="Disordered" evidence="1">
    <location>
        <begin position="350"/>
        <end position="388"/>
    </location>
</feature>
<feature type="compositionally biased region" description="Basic and acidic residues" evidence="1">
    <location>
        <begin position="356"/>
        <end position="365"/>
    </location>
</feature>
<feature type="compositionally biased region" description="Basic and acidic residues" evidence="1">
    <location>
        <begin position="1"/>
        <end position="10"/>
    </location>
</feature>
<protein>
    <submittedName>
        <fullName evidence="2">1321_t:CDS:1</fullName>
    </submittedName>
</protein>
<keyword evidence="3" id="KW-1185">Reference proteome</keyword>
<comment type="caution">
    <text evidence="2">The sequence shown here is derived from an EMBL/GenBank/DDBJ whole genome shotgun (WGS) entry which is preliminary data.</text>
</comment>
<organism evidence="2 3">
    <name type="scientific">Ambispora leptoticha</name>
    <dbReference type="NCBI Taxonomy" id="144679"/>
    <lineage>
        <taxon>Eukaryota</taxon>
        <taxon>Fungi</taxon>
        <taxon>Fungi incertae sedis</taxon>
        <taxon>Mucoromycota</taxon>
        <taxon>Glomeromycotina</taxon>
        <taxon>Glomeromycetes</taxon>
        <taxon>Archaeosporales</taxon>
        <taxon>Ambisporaceae</taxon>
        <taxon>Ambispora</taxon>
    </lineage>
</organism>
<feature type="compositionally biased region" description="Basic and acidic residues" evidence="1">
    <location>
        <begin position="70"/>
        <end position="80"/>
    </location>
</feature>
<dbReference type="AlphaFoldDB" id="A0A9N8V6L1"/>
<sequence>MIESHRDSKAKFIKAYPGEDIEKVVTEKGRSKENEGGEKESSSDNKLSESINATESSKAILPNQEDDPAKDEVETREKDLSSNNILSEHIDSAESSKPELFNQEAEPSKDEIETKETDSSSNNKLLEPIDVAKLSKLVLDEPEQNENNATIPEITFQNAFQPNPKFVVANTTSISSDVTPIVSPNNAMAEHIHNAALVTETPIYNNPNNRNLVPVYPAHIDLPPQFHEETTNASPTPFSEYFTPNFVSEDNSSSITYTSDPLEYPHQPRYPPSTGISRTQQKLMLQRQHFLADDENFLIHPRNQLRLTKVIERINREHASILLYRDPMMESIQRVMGKYARNHPEVLDEDFGTSYDDNKDWERNKNSLVPSSSSNNSNESVGQSASASANIISATLAESGKLKGK</sequence>
<dbReference type="Proteomes" id="UP000789508">
    <property type="component" value="Unassembled WGS sequence"/>
</dbReference>
<feature type="compositionally biased region" description="Basic and acidic residues" evidence="1">
    <location>
        <begin position="88"/>
        <end position="97"/>
    </location>
</feature>
<feature type="compositionally biased region" description="Polar residues" evidence="1">
    <location>
        <begin position="48"/>
        <end position="57"/>
    </location>
</feature>
<evidence type="ECO:0000313" key="2">
    <source>
        <dbReference type="EMBL" id="CAG8439412.1"/>
    </source>
</evidence>
<proteinExistence type="predicted"/>
<evidence type="ECO:0000256" key="1">
    <source>
        <dbReference type="SAM" id="MobiDB-lite"/>
    </source>
</evidence>